<evidence type="ECO:0000256" key="1">
    <source>
        <dbReference type="SAM" id="Phobius"/>
    </source>
</evidence>
<evidence type="ECO:0000259" key="2">
    <source>
        <dbReference type="Pfam" id="PF13548"/>
    </source>
</evidence>
<sequence length="199" mass="20258">METWLLPALLGLGLAAATGLRTFLPLLMLSAAAHFELFGISLGESFAWVGSTGALVALAIATAAELLADLIPLVDNALGMFGTVSRPIAAAIAAGAVFTHLDPSTAVIAGIIVGAPTALAFSAAQTGTRAVSTATTGGLANPALSVIEDGVSFGMVLVAFLLPLLVPLVLGLMLWFAWKGARRVRHRFSPGSGRPTRSV</sequence>
<protein>
    <submittedName>
        <fullName evidence="3">DUF4126 domain-containing protein</fullName>
    </submittedName>
</protein>
<keyword evidence="1" id="KW-0812">Transmembrane</keyword>
<evidence type="ECO:0000313" key="3">
    <source>
        <dbReference type="EMBL" id="MFC7448251.1"/>
    </source>
</evidence>
<dbReference type="InterPro" id="IPR025196">
    <property type="entry name" value="DUF4126"/>
</dbReference>
<dbReference type="RefSeq" id="WP_378404104.1">
    <property type="nucleotide sequence ID" value="NZ_JBHTCS010000011.1"/>
</dbReference>
<evidence type="ECO:0000313" key="4">
    <source>
        <dbReference type="Proteomes" id="UP001596484"/>
    </source>
</evidence>
<reference evidence="4" key="1">
    <citation type="journal article" date="2019" name="Int. J. Syst. Evol. Microbiol.">
        <title>The Global Catalogue of Microorganisms (GCM) 10K type strain sequencing project: providing services to taxonomists for standard genome sequencing and annotation.</title>
        <authorList>
            <consortium name="The Broad Institute Genomics Platform"/>
            <consortium name="The Broad Institute Genome Sequencing Center for Infectious Disease"/>
            <person name="Wu L."/>
            <person name="Ma J."/>
        </authorList>
    </citation>
    <scope>NUCLEOTIDE SEQUENCE [LARGE SCALE GENOMIC DNA]</scope>
    <source>
        <strain evidence="4">ICMP 19430</strain>
    </source>
</reference>
<name>A0ABW2RXD6_9NOCA</name>
<dbReference type="EMBL" id="JBHTCS010000011">
    <property type="protein sequence ID" value="MFC7448251.1"/>
    <property type="molecule type" value="Genomic_DNA"/>
</dbReference>
<keyword evidence="1" id="KW-0472">Membrane</keyword>
<proteinExistence type="predicted"/>
<feature type="domain" description="DUF4126" evidence="2">
    <location>
        <begin position="9"/>
        <end position="181"/>
    </location>
</feature>
<dbReference type="Pfam" id="PF13548">
    <property type="entry name" value="DUF4126"/>
    <property type="match status" value="1"/>
</dbReference>
<keyword evidence="4" id="KW-1185">Reference proteome</keyword>
<feature type="transmembrane region" description="Helical" evidence="1">
    <location>
        <begin position="78"/>
        <end position="98"/>
    </location>
</feature>
<accession>A0ABW2RXD6</accession>
<dbReference type="Proteomes" id="UP001596484">
    <property type="component" value="Unassembled WGS sequence"/>
</dbReference>
<keyword evidence="1" id="KW-1133">Transmembrane helix</keyword>
<feature type="transmembrane region" description="Helical" evidence="1">
    <location>
        <begin position="153"/>
        <end position="178"/>
    </location>
</feature>
<organism evidence="3 4">
    <name type="scientific">Rhodococcus daqingensis</name>
    <dbReference type="NCBI Taxonomy" id="2479363"/>
    <lineage>
        <taxon>Bacteria</taxon>
        <taxon>Bacillati</taxon>
        <taxon>Actinomycetota</taxon>
        <taxon>Actinomycetes</taxon>
        <taxon>Mycobacteriales</taxon>
        <taxon>Nocardiaceae</taxon>
        <taxon>Rhodococcus</taxon>
    </lineage>
</organism>
<feature type="transmembrane region" description="Helical" evidence="1">
    <location>
        <begin position="45"/>
        <end position="66"/>
    </location>
</feature>
<feature type="transmembrane region" description="Helical" evidence="1">
    <location>
        <begin position="104"/>
        <end position="123"/>
    </location>
</feature>
<comment type="caution">
    <text evidence="3">The sequence shown here is derived from an EMBL/GenBank/DDBJ whole genome shotgun (WGS) entry which is preliminary data.</text>
</comment>
<gene>
    <name evidence="3" type="ORF">ACFQS9_10160</name>
</gene>